<feature type="transmembrane region" description="Helical" evidence="1">
    <location>
        <begin position="84"/>
        <end position="104"/>
    </location>
</feature>
<evidence type="ECO:0000313" key="3">
    <source>
        <dbReference type="Proteomes" id="UP000626210"/>
    </source>
</evidence>
<protein>
    <recommendedName>
        <fullName evidence="4">DUF2243 domain-containing protein</fullName>
    </recommendedName>
</protein>
<keyword evidence="1" id="KW-1133">Transmembrane helix</keyword>
<dbReference type="EMBL" id="BMYK01000049">
    <property type="protein sequence ID" value="GHD04277.1"/>
    <property type="molecule type" value="Genomic_DNA"/>
</dbReference>
<evidence type="ECO:0008006" key="4">
    <source>
        <dbReference type="Google" id="ProtNLM"/>
    </source>
</evidence>
<gene>
    <name evidence="2" type="ORF">GCM10007320_65030</name>
</gene>
<organism evidence="2 3">
    <name type="scientific">Pseudorhodoferax aquiterrae</name>
    <dbReference type="NCBI Taxonomy" id="747304"/>
    <lineage>
        <taxon>Bacteria</taxon>
        <taxon>Pseudomonadati</taxon>
        <taxon>Pseudomonadota</taxon>
        <taxon>Betaproteobacteria</taxon>
        <taxon>Burkholderiales</taxon>
        <taxon>Comamonadaceae</taxon>
    </lineage>
</organism>
<accession>A0ABQ3GH70</accession>
<comment type="caution">
    <text evidence="2">The sequence shown here is derived from an EMBL/GenBank/DDBJ whole genome shotgun (WGS) entry which is preliminary data.</text>
</comment>
<feature type="transmembrane region" description="Helical" evidence="1">
    <location>
        <begin position="12"/>
        <end position="32"/>
    </location>
</feature>
<keyword evidence="3" id="KW-1185">Reference proteome</keyword>
<evidence type="ECO:0000256" key="1">
    <source>
        <dbReference type="SAM" id="Phobius"/>
    </source>
</evidence>
<dbReference type="Pfam" id="PF10002">
    <property type="entry name" value="DUF2243"/>
    <property type="match status" value="1"/>
</dbReference>
<feature type="transmembrane region" description="Helical" evidence="1">
    <location>
        <begin position="52"/>
        <end position="72"/>
    </location>
</feature>
<dbReference type="RefSeq" id="WP_189691011.1">
    <property type="nucleotide sequence ID" value="NZ_BMYK01000049.1"/>
</dbReference>
<feature type="transmembrane region" description="Helical" evidence="1">
    <location>
        <begin position="159"/>
        <end position="179"/>
    </location>
</feature>
<proteinExistence type="predicted"/>
<keyword evidence="1" id="KW-0472">Membrane</keyword>
<reference evidence="3" key="1">
    <citation type="journal article" date="2019" name="Int. J. Syst. Evol. Microbiol.">
        <title>The Global Catalogue of Microorganisms (GCM) 10K type strain sequencing project: providing services to taxonomists for standard genome sequencing and annotation.</title>
        <authorList>
            <consortium name="The Broad Institute Genomics Platform"/>
            <consortium name="The Broad Institute Genome Sequencing Center for Infectious Disease"/>
            <person name="Wu L."/>
            <person name="Ma J."/>
        </authorList>
    </citation>
    <scope>NUCLEOTIDE SEQUENCE [LARGE SCALE GENOMIC DNA]</scope>
    <source>
        <strain evidence="3">KCTC 23314</strain>
    </source>
</reference>
<sequence>MDASARGQGRAAVLLGVALGGFFDGILLHQILQWHHLLSDVEAAAVRDLRVQLLADGLFHLLMYLIAALALWKLWYHRIALQRRAAATTLGGGVLQGFGLWHVLDAILSHWLTGIHRVKGDAAEPLLWDLAWFAVLGVLPMVLGIWVRRKAPPTSGLGAHHAAAGLAALVVAAGAASALGPPDGAPSVVVFGPGTSAPAAFNALAQADARVLWADRTGSVWIVQRSVDEAPMALWRGGALLVGGSWSGWGCANWTMR</sequence>
<dbReference type="InterPro" id="IPR018719">
    <property type="entry name" value="DUF2243_membrane"/>
</dbReference>
<feature type="transmembrane region" description="Helical" evidence="1">
    <location>
        <begin position="233"/>
        <end position="252"/>
    </location>
</feature>
<name>A0ABQ3GH70_9BURK</name>
<keyword evidence="1" id="KW-0812">Transmembrane</keyword>
<feature type="transmembrane region" description="Helical" evidence="1">
    <location>
        <begin position="130"/>
        <end position="147"/>
    </location>
</feature>
<evidence type="ECO:0000313" key="2">
    <source>
        <dbReference type="EMBL" id="GHD04277.1"/>
    </source>
</evidence>
<dbReference type="Proteomes" id="UP000626210">
    <property type="component" value="Unassembled WGS sequence"/>
</dbReference>